<proteinExistence type="predicted"/>
<sequence>MKPARPVAEDVAADGDVVIVPSGEALRVASGWLGMSAEEALKEAGPEVTAQAAVPAKRPQFLGLGAKYLPHHKAVETASALDFRLRKRLERGLAARRMAEEDELEEGRGGAGPLTRAAAPPGRGGPRGAQGQRGDPRSVGAKRPAGGPGLQGSTGGGEDGHNDDTDSDGEERKATAVAGKAAAATGSGAGAMLGSKAAREAALLYAPVDGGGVKGRKGKGSKKLRAA</sequence>
<keyword evidence="3" id="KW-1185">Reference proteome</keyword>
<dbReference type="EMBL" id="BRXU01000003">
    <property type="protein sequence ID" value="GLC50062.1"/>
    <property type="molecule type" value="Genomic_DNA"/>
</dbReference>
<feature type="compositionally biased region" description="Basic and acidic residues" evidence="1">
    <location>
        <begin position="158"/>
        <end position="174"/>
    </location>
</feature>
<accession>A0A9W6BEE5</accession>
<comment type="caution">
    <text evidence="2">The sequence shown here is derived from an EMBL/GenBank/DDBJ whole genome shotgun (WGS) entry which is preliminary data.</text>
</comment>
<evidence type="ECO:0000313" key="2">
    <source>
        <dbReference type="EMBL" id="GLC50062.1"/>
    </source>
</evidence>
<dbReference type="OrthoDB" id="512267at2759"/>
<evidence type="ECO:0000256" key="1">
    <source>
        <dbReference type="SAM" id="MobiDB-lite"/>
    </source>
</evidence>
<feature type="compositionally biased region" description="Gly residues" evidence="1">
    <location>
        <begin position="146"/>
        <end position="157"/>
    </location>
</feature>
<reference evidence="2 3" key="1">
    <citation type="journal article" date="2023" name="Commun. Biol.">
        <title>Reorganization of the ancestral sex-determining regions during the evolution of trioecy in Pleodorina starrii.</title>
        <authorList>
            <person name="Takahashi K."/>
            <person name="Suzuki S."/>
            <person name="Kawai-Toyooka H."/>
            <person name="Yamamoto K."/>
            <person name="Hamaji T."/>
            <person name="Ootsuki R."/>
            <person name="Yamaguchi H."/>
            <person name="Kawachi M."/>
            <person name="Higashiyama T."/>
            <person name="Nozaki H."/>
        </authorList>
    </citation>
    <scope>NUCLEOTIDE SEQUENCE [LARGE SCALE GENOMIC DNA]</scope>
    <source>
        <strain evidence="2 3">NIES-4479</strain>
    </source>
</reference>
<feature type="region of interest" description="Disordered" evidence="1">
    <location>
        <begin position="207"/>
        <end position="227"/>
    </location>
</feature>
<protein>
    <submittedName>
        <fullName evidence="2">Uncharacterized protein</fullName>
    </submittedName>
</protein>
<feature type="compositionally biased region" description="Low complexity" evidence="1">
    <location>
        <begin position="175"/>
        <end position="186"/>
    </location>
</feature>
<name>A0A9W6BEE5_9CHLO</name>
<dbReference type="AlphaFoldDB" id="A0A9W6BEE5"/>
<gene>
    <name evidence="2" type="primary">PLEST000423</name>
    <name evidence="2" type="ORF">PLESTB_000338100</name>
</gene>
<organism evidence="2 3">
    <name type="scientific">Pleodorina starrii</name>
    <dbReference type="NCBI Taxonomy" id="330485"/>
    <lineage>
        <taxon>Eukaryota</taxon>
        <taxon>Viridiplantae</taxon>
        <taxon>Chlorophyta</taxon>
        <taxon>core chlorophytes</taxon>
        <taxon>Chlorophyceae</taxon>
        <taxon>CS clade</taxon>
        <taxon>Chlamydomonadales</taxon>
        <taxon>Volvocaceae</taxon>
        <taxon>Pleodorina</taxon>
    </lineage>
</organism>
<dbReference type="Proteomes" id="UP001165080">
    <property type="component" value="Unassembled WGS sequence"/>
</dbReference>
<feature type="compositionally biased region" description="Basic residues" evidence="1">
    <location>
        <begin position="214"/>
        <end position="227"/>
    </location>
</feature>
<evidence type="ECO:0000313" key="3">
    <source>
        <dbReference type="Proteomes" id="UP001165080"/>
    </source>
</evidence>
<feature type="region of interest" description="Disordered" evidence="1">
    <location>
        <begin position="98"/>
        <end position="194"/>
    </location>
</feature>